<feature type="compositionally biased region" description="Basic and acidic residues" evidence="1">
    <location>
        <begin position="129"/>
        <end position="139"/>
    </location>
</feature>
<dbReference type="PANTHER" id="PTHR33264:SF69">
    <property type="entry name" value="WRKY DOMAIN-CONTAINING PROTEIN"/>
    <property type="match status" value="1"/>
</dbReference>
<dbReference type="EMBL" id="GDJX01023538">
    <property type="protein sequence ID" value="JAT44398.1"/>
    <property type="molecule type" value="Transcribed_RNA"/>
</dbReference>
<feature type="region of interest" description="Disordered" evidence="1">
    <location>
        <begin position="106"/>
        <end position="151"/>
    </location>
</feature>
<proteinExistence type="predicted"/>
<feature type="compositionally biased region" description="Low complexity" evidence="1">
    <location>
        <begin position="115"/>
        <end position="126"/>
    </location>
</feature>
<accession>A0A1D1XPT0</accession>
<feature type="region of interest" description="Disordered" evidence="1">
    <location>
        <begin position="1"/>
        <end position="53"/>
    </location>
</feature>
<organism evidence="2">
    <name type="scientific">Anthurium amnicola</name>
    <dbReference type="NCBI Taxonomy" id="1678845"/>
    <lineage>
        <taxon>Eukaryota</taxon>
        <taxon>Viridiplantae</taxon>
        <taxon>Streptophyta</taxon>
        <taxon>Embryophyta</taxon>
        <taxon>Tracheophyta</taxon>
        <taxon>Spermatophyta</taxon>
        <taxon>Magnoliopsida</taxon>
        <taxon>Liliopsida</taxon>
        <taxon>Araceae</taxon>
        <taxon>Pothoideae</taxon>
        <taxon>Potheae</taxon>
        <taxon>Anthurium</taxon>
    </lineage>
</organism>
<evidence type="ECO:0000313" key="2">
    <source>
        <dbReference type="EMBL" id="JAT44398.1"/>
    </source>
</evidence>
<dbReference type="PANTHER" id="PTHR33264">
    <property type="entry name" value="EXPRESSED PROTEIN"/>
    <property type="match status" value="1"/>
</dbReference>
<protein>
    <submittedName>
        <fullName evidence="2">Tectonic-1</fullName>
    </submittedName>
</protein>
<feature type="compositionally biased region" description="Basic and acidic residues" evidence="1">
    <location>
        <begin position="1"/>
        <end position="12"/>
    </location>
</feature>
<sequence length="183" mass="19162">MPGRETEADPPRRFPSFPSQTETLTGTGRRPPPPGRQPVVLGGPGPSPSRGARCAEVAGGTAADCAACCCCPCGLVGLVVLAVVKVPAALCRKAFLRQKKKMGARLRRRGGAGGASATRAGLLATRVGGGEDREGGRREDDDDDVASGGVGWPAAVEVTKMEEELWARFYGGGFWRSHSQREM</sequence>
<evidence type="ECO:0000256" key="1">
    <source>
        <dbReference type="SAM" id="MobiDB-lite"/>
    </source>
</evidence>
<gene>
    <name evidence="2" type="primary">TCTN1</name>
    <name evidence="2" type="ORF">g.25463</name>
</gene>
<name>A0A1D1XPT0_9ARAE</name>
<reference evidence="2" key="1">
    <citation type="submission" date="2015-07" db="EMBL/GenBank/DDBJ databases">
        <title>Transcriptome Assembly of Anthurium amnicola.</title>
        <authorList>
            <person name="Suzuki J."/>
        </authorList>
    </citation>
    <scope>NUCLEOTIDE SEQUENCE</scope>
</reference>
<dbReference type="AlphaFoldDB" id="A0A1D1XPT0"/>